<dbReference type="AlphaFoldDB" id="A0A0A0HTL5"/>
<name>A0A0A0HTL5_9RHOB</name>
<dbReference type="PATRIC" id="fig|1288298.3.peg.900"/>
<protein>
    <recommendedName>
        <fullName evidence="3">Sulfotransferase domain-containing protein</fullName>
    </recommendedName>
</protein>
<reference evidence="1 2" key="1">
    <citation type="submission" date="2013-01" db="EMBL/GenBank/DDBJ databases">
        <authorList>
            <person name="Fiebig A."/>
            <person name="Goeker M."/>
            <person name="Klenk H.-P.P."/>
        </authorList>
    </citation>
    <scope>NUCLEOTIDE SEQUENCE [LARGE SCALE GENOMIC DNA]</scope>
    <source>
        <strain evidence="1 2">DSM 17069</strain>
    </source>
</reference>
<dbReference type="InterPro" id="IPR027417">
    <property type="entry name" value="P-loop_NTPase"/>
</dbReference>
<dbReference type="EMBL" id="AONH01000002">
    <property type="protein sequence ID" value="KGM89403.1"/>
    <property type="molecule type" value="Genomic_DNA"/>
</dbReference>
<dbReference type="SUPFAM" id="SSF52540">
    <property type="entry name" value="P-loop containing nucleoside triphosphate hydrolases"/>
    <property type="match status" value="1"/>
</dbReference>
<dbReference type="eggNOG" id="ENOG5033B5H">
    <property type="taxonomic scope" value="Bacteria"/>
</dbReference>
<dbReference type="RefSeq" id="WP_037270330.1">
    <property type="nucleotide sequence ID" value="NZ_KN293976.1"/>
</dbReference>
<dbReference type="Proteomes" id="UP000030021">
    <property type="component" value="Unassembled WGS sequence"/>
</dbReference>
<dbReference type="HOGENOM" id="CLU_997091_0_0_5"/>
<comment type="caution">
    <text evidence="1">The sequence shown here is derived from an EMBL/GenBank/DDBJ whole genome shotgun (WGS) entry which is preliminary data.</text>
</comment>
<evidence type="ECO:0008006" key="3">
    <source>
        <dbReference type="Google" id="ProtNLM"/>
    </source>
</evidence>
<dbReference type="STRING" id="215743.ROSMUCSMR3_02315"/>
<dbReference type="OrthoDB" id="547419at2"/>
<gene>
    <name evidence="1" type="ORF">rosmuc_00888</name>
</gene>
<proteinExistence type="predicted"/>
<sequence>MTQKIILHIGSPKCGSTYLQRVMLQNSEALLQQGIHYPAPPGTHPGNAGDIAEITKAEVAAMFVDGVHTVVLSHEDLYSLSKRGIALAEITKEAGIAVQLLVFLRPFSDFVFGDYSQFMKQFFDTFLAERKPYGGRDFETFAKRRIDTMKPAAYLTNWGRLFPGLPLILDSHRNIQPVLDAVLGHPEGMIWEVPHHDTNPSLRMQDCDIIAASMLDPACADDDIRQMFLTAFHHTQEPDMGRSAERIAWLEEQFRPHNEALLTQFGFDNRAPVSREDDT</sequence>
<evidence type="ECO:0000313" key="1">
    <source>
        <dbReference type="EMBL" id="KGM89403.1"/>
    </source>
</evidence>
<accession>A0A0A0HTL5</accession>
<evidence type="ECO:0000313" key="2">
    <source>
        <dbReference type="Proteomes" id="UP000030021"/>
    </source>
</evidence>
<organism evidence="1 2">
    <name type="scientific">Roseovarius mucosus DSM 17069</name>
    <dbReference type="NCBI Taxonomy" id="1288298"/>
    <lineage>
        <taxon>Bacteria</taxon>
        <taxon>Pseudomonadati</taxon>
        <taxon>Pseudomonadota</taxon>
        <taxon>Alphaproteobacteria</taxon>
        <taxon>Rhodobacterales</taxon>
        <taxon>Roseobacteraceae</taxon>
        <taxon>Roseovarius</taxon>
    </lineage>
</organism>